<dbReference type="InterPro" id="IPR020904">
    <property type="entry name" value="Sc_DH/Rdtase_CS"/>
</dbReference>
<evidence type="ECO:0000313" key="2">
    <source>
        <dbReference type="EMBL" id="GAA4966260.1"/>
    </source>
</evidence>
<reference evidence="3" key="1">
    <citation type="journal article" date="2019" name="Int. J. Syst. Evol. Microbiol.">
        <title>The Global Catalogue of Microorganisms (GCM) 10K type strain sequencing project: providing services to taxonomists for standard genome sequencing and annotation.</title>
        <authorList>
            <consortium name="The Broad Institute Genomics Platform"/>
            <consortium name="The Broad Institute Genome Sequencing Center for Infectious Disease"/>
            <person name="Wu L."/>
            <person name="Ma J."/>
        </authorList>
    </citation>
    <scope>NUCLEOTIDE SEQUENCE [LARGE SCALE GENOMIC DNA]</scope>
    <source>
        <strain evidence="3">JCM 17986</strain>
    </source>
</reference>
<dbReference type="InterPro" id="IPR036291">
    <property type="entry name" value="NAD(P)-bd_dom_sf"/>
</dbReference>
<sequence length="270" mass="28539">MTGRLDGRVAVVTGSGAGIGKGIARRFAREGCRVVVNDIREAPARDTARALEAEFGVATLVRVGDVTDREFATSLVADTVTEWGRIDVLVNNAWGGGRVNRLENKTDAQIDHGLTMALWAGRWTMQAAFAPMRDAGGGSIINICSLNGVNAHMYTAEYNVGKEALRAYTRSAAREWAQHQIRANVICPGAKTEAFAAYAAANPEQAAAAEAMNPMGRMGDPESDIGGVALFLASDDSRYVTGNTLFVDGGGAINGVVWQPVPEEDLAAQG</sequence>
<dbReference type="Gene3D" id="3.40.50.720">
    <property type="entry name" value="NAD(P)-binding Rossmann-like Domain"/>
    <property type="match status" value="1"/>
</dbReference>
<organism evidence="2 3">
    <name type="scientific">Yinghuangia aomiensis</name>
    <dbReference type="NCBI Taxonomy" id="676205"/>
    <lineage>
        <taxon>Bacteria</taxon>
        <taxon>Bacillati</taxon>
        <taxon>Actinomycetota</taxon>
        <taxon>Actinomycetes</taxon>
        <taxon>Kitasatosporales</taxon>
        <taxon>Streptomycetaceae</taxon>
        <taxon>Yinghuangia</taxon>
    </lineage>
</organism>
<dbReference type="InterPro" id="IPR002347">
    <property type="entry name" value="SDR_fam"/>
</dbReference>
<keyword evidence="3" id="KW-1185">Reference proteome</keyword>
<dbReference type="RefSeq" id="WP_345676288.1">
    <property type="nucleotide sequence ID" value="NZ_BAABHS010000010.1"/>
</dbReference>
<dbReference type="PRINTS" id="PR00081">
    <property type="entry name" value="GDHRDH"/>
</dbReference>
<gene>
    <name evidence="2" type="ORF">GCM10023205_33560</name>
</gene>
<name>A0ABP9HBB4_9ACTN</name>
<comment type="similarity">
    <text evidence="1">Belongs to the short-chain dehydrogenases/reductases (SDR) family.</text>
</comment>
<dbReference type="EMBL" id="BAABHS010000010">
    <property type="protein sequence ID" value="GAA4966260.1"/>
    <property type="molecule type" value="Genomic_DNA"/>
</dbReference>
<evidence type="ECO:0000256" key="1">
    <source>
        <dbReference type="ARBA" id="ARBA00006484"/>
    </source>
</evidence>
<dbReference type="PROSITE" id="PS00061">
    <property type="entry name" value="ADH_SHORT"/>
    <property type="match status" value="1"/>
</dbReference>
<comment type="caution">
    <text evidence="2">The sequence shown here is derived from an EMBL/GenBank/DDBJ whole genome shotgun (WGS) entry which is preliminary data.</text>
</comment>
<protein>
    <submittedName>
        <fullName evidence="2">SDR family oxidoreductase</fullName>
    </submittedName>
</protein>
<evidence type="ECO:0000313" key="3">
    <source>
        <dbReference type="Proteomes" id="UP001500466"/>
    </source>
</evidence>
<dbReference type="SUPFAM" id="SSF51735">
    <property type="entry name" value="NAD(P)-binding Rossmann-fold domains"/>
    <property type="match status" value="1"/>
</dbReference>
<dbReference type="Proteomes" id="UP001500466">
    <property type="component" value="Unassembled WGS sequence"/>
</dbReference>
<dbReference type="PRINTS" id="PR00080">
    <property type="entry name" value="SDRFAMILY"/>
</dbReference>
<accession>A0ABP9HBB4</accession>
<dbReference type="PANTHER" id="PTHR42760">
    <property type="entry name" value="SHORT-CHAIN DEHYDROGENASES/REDUCTASES FAMILY MEMBER"/>
    <property type="match status" value="1"/>
</dbReference>
<dbReference type="Pfam" id="PF13561">
    <property type="entry name" value="adh_short_C2"/>
    <property type="match status" value="1"/>
</dbReference>
<dbReference type="CDD" id="cd05233">
    <property type="entry name" value="SDR_c"/>
    <property type="match status" value="1"/>
</dbReference>
<proteinExistence type="inferred from homology"/>